<reference evidence="2" key="1">
    <citation type="submission" date="2015-07" db="EMBL/GenBank/DDBJ databases">
        <title>MeaNS - Measles Nucleotide Surveillance Program.</title>
        <authorList>
            <person name="Tran T."/>
            <person name="Druce J."/>
        </authorList>
    </citation>
    <scope>NUCLEOTIDE SEQUENCE</scope>
    <source>
        <strain evidence="2">UCB-OBI-ISO-001</strain>
        <tissue evidence="2">Gonad</tissue>
    </source>
</reference>
<evidence type="ECO:0000313" key="2">
    <source>
        <dbReference type="EMBL" id="KOF86049.1"/>
    </source>
</evidence>
<organism evidence="2">
    <name type="scientific">Octopus bimaculoides</name>
    <name type="common">California two-spotted octopus</name>
    <dbReference type="NCBI Taxonomy" id="37653"/>
    <lineage>
        <taxon>Eukaryota</taxon>
        <taxon>Metazoa</taxon>
        <taxon>Spiralia</taxon>
        <taxon>Lophotrochozoa</taxon>
        <taxon>Mollusca</taxon>
        <taxon>Cephalopoda</taxon>
        <taxon>Coleoidea</taxon>
        <taxon>Octopodiformes</taxon>
        <taxon>Octopoda</taxon>
        <taxon>Incirrata</taxon>
        <taxon>Octopodidae</taxon>
        <taxon>Octopus</taxon>
    </lineage>
</organism>
<accession>A0A0L8HAE3</accession>
<keyword evidence="1" id="KW-0812">Transmembrane</keyword>
<gene>
    <name evidence="2" type="ORF">OCBIM_22019306mg</name>
</gene>
<keyword evidence="1" id="KW-1133">Transmembrane helix</keyword>
<proteinExistence type="predicted"/>
<name>A0A0L8HAE3_OCTBM</name>
<dbReference type="EMBL" id="KQ418747">
    <property type="protein sequence ID" value="KOF86049.1"/>
    <property type="molecule type" value="Genomic_DNA"/>
</dbReference>
<dbReference type="AlphaFoldDB" id="A0A0L8HAE3"/>
<keyword evidence="1" id="KW-0472">Membrane</keyword>
<evidence type="ECO:0000256" key="1">
    <source>
        <dbReference type="SAM" id="Phobius"/>
    </source>
</evidence>
<protein>
    <submittedName>
        <fullName evidence="2">Uncharacterized protein</fullName>
    </submittedName>
</protein>
<sequence length="83" mass="9768">MWLWGVIILITDQQYIVYVPVLLFLFFIRIVTRIGRLVIVCISINQIENIIKRMCTLVYHKKWKINVSCGTLLNIFSLLNSLV</sequence>
<feature type="transmembrane region" description="Helical" evidence="1">
    <location>
        <begin position="15"/>
        <end position="42"/>
    </location>
</feature>